<dbReference type="NCBIfam" id="TIGR01254">
    <property type="entry name" value="sfuA"/>
    <property type="match status" value="1"/>
</dbReference>
<dbReference type="EMBL" id="CP038462">
    <property type="protein sequence ID" value="QCC78305.1"/>
    <property type="molecule type" value="Genomic_DNA"/>
</dbReference>
<accession>A0A4P7UFY3</accession>
<dbReference type="InterPro" id="IPR005948">
    <property type="entry name" value="ThiB-like"/>
</dbReference>
<evidence type="ECO:0000256" key="1">
    <source>
        <dbReference type="ARBA" id="ARBA00022729"/>
    </source>
</evidence>
<evidence type="ECO:0000313" key="3">
    <source>
        <dbReference type="EMBL" id="QCC78305.1"/>
    </source>
</evidence>
<dbReference type="Gene3D" id="3.40.190.10">
    <property type="entry name" value="Periplasmic binding protein-like II"/>
    <property type="match status" value="2"/>
</dbReference>
<sequence>MSMPARTRTVAVAALLGLTALSGCSLVGGDSSDADRADQVVLVTHESFTLPDELIASFEEESGQELVVRASNDAGALATKLALSADNPSGDVAFGIDNTFASRVVDAGVFAPYTAELPVSAERYALADGGDLLAPVDQSSVCLNVDTAWFAERELGAPATFEDLTKPAYKDLTAVSSASTSSPGMAFLLATRAAFGQRWDDYWTDLLDNGLKIVDGWTEAYYGEFTAGGEKGTRPVVLSYDSSPAFTVKDGKTTTAALLDTCFRQVEYAGVLKGAKNPEGAQELVEFLLSPLVQRELPDSMYVRPVSGEADLPDDWAAFAPEPQKVWEVEPAEIAAKREKWLAGGVDRRRHPLTERPPG</sequence>
<dbReference type="AlphaFoldDB" id="A0A4P7UFY3"/>
<dbReference type="KEGG" id="ndp:E2C04_15910"/>
<dbReference type="Proteomes" id="UP000297025">
    <property type="component" value="Chromosome"/>
</dbReference>
<dbReference type="OrthoDB" id="5412681at2"/>
<dbReference type="Pfam" id="PF13343">
    <property type="entry name" value="SBP_bac_6"/>
    <property type="match status" value="1"/>
</dbReference>
<dbReference type="PANTHER" id="PTHR30006">
    <property type="entry name" value="THIAMINE-BINDING PERIPLASMIC PROTEIN-RELATED"/>
    <property type="match status" value="1"/>
</dbReference>
<dbReference type="PANTHER" id="PTHR30006:SF2">
    <property type="entry name" value="ABC TRANSPORTER SUBSTRATE-BINDING PROTEIN"/>
    <property type="match status" value="1"/>
</dbReference>
<gene>
    <name evidence="3" type="ORF">E2C04_15910</name>
</gene>
<reference evidence="3 4" key="1">
    <citation type="journal article" date="2008" name="Int. J. Syst. Evol. Microbiol.">
        <title>Nocardioides daphniae sp. nov., isolated from Daphnia cucullata (Crustacea: Cladocera).</title>
        <authorList>
            <person name="Toth E.M."/>
            <person name="Keki Z."/>
            <person name="Homonnay Z.G."/>
            <person name="Borsodi A.K."/>
            <person name="Marialigeti K."/>
            <person name="Schumann P."/>
        </authorList>
    </citation>
    <scope>NUCLEOTIDE SEQUENCE [LARGE SCALE GENOMIC DNA]</scope>
    <source>
        <strain evidence="3 4">JCM 16608</strain>
    </source>
</reference>
<feature type="signal peptide" evidence="2">
    <location>
        <begin position="1"/>
        <end position="27"/>
    </location>
</feature>
<evidence type="ECO:0000256" key="2">
    <source>
        <dbReference type="SAM" id="SignalP"/>
    </source>
</evidence>
<keyword evidence="1 2" id="KW-0732">Signal</keyword>
<dbReference type="SUPFAM" id="SSF53850">
    <property type="entry name" value="Periplasmic binding protein-like II"/>
    <property type="match status" value="1"/>
</dbReference>
<dbReference type="GO" id="GO:0030975">
    <property type="term" value="F:thiamine binding"/>
    <property type="evidence" value="ECO:0007669"/>
    <property type="project" value="InterPro"/>
</dbReference>
<protein>
    <submittedName>
        <fullName evidence="3">Thiamine ABC transporter substrate-binding protein</fullName>
    </submittedName>
</protein>
<evidence type="ECO:0000313" key="4">
    <source>
        <dbReference type="Proteomes" id="UP000297025"/>
    </source>
</evidence>
<feature type="chain" id="PRO_5039377455" evidence="2">
    <location>
        <begin position="28"/>
        <end position="359"/>
    </location>
</feature>
<dbReference type="GO" id="GO:0015888">
    <property type="term" value="P:thiamine transport"/>
    <property type="evidence" value="ECO:0007669"/>
    <property type="project" value="InterPro"/>
</dbReference>
<organism evidence="3 4">
    <name type="scientific">Nocardioides daphniae</name>
    <dbReference type="NCBI Taxonomy" id="402297"/>
    <lineage>
        <taxon>Bacteria</taxon>
        <taxon>Bacillati</taxon>
        <taxon>Actinomycetota</taxon>
        <taxon>Actinomycetes</taxon>
        <taxon>Propionibacteriales</taxon>
        <taxon>Nocardioidaceae</taxon>
        <taxon>Nocardioides</taxon>
    </lineage>
</organism>
<dbReference type="RefSeq" id="WP_135833342.1">
    <property type="nucleotide sequence ID" value="NZ_CP038462.1"/>
</dbReference>
<dbReference type="PROSITE" id="PS51257">
    <property type="entry name" value="PROKAR_LIPOPROTEIN"/>
    <property type="match status" value="1"/>
</dbReference>
<dbReference type="GO" id="GO:0030288">
    <property type="term" value="C:outer membrane-bounded periplasmic space"/>
    <property type="evidence" value="ECO:0007669"/>
    <property type="project" value="TreeGrafter"/>
</dbReference>
<dbReference type="GO" id="GO:0030976">
    <property type="term" value="F:thiamine pyrophosphate binding"/>
    <property type="evidence" value="ECO:0007669"/>
    <property type="project" value="TreeGrafter"/>
</dbReference>
<proteinExistence type="predicted"/>
<name>A0A4P7UFY3_9ACTN</name>